<evidence type="ECO:0000313" key="3">
    <source>
        <dbReference type="Proteomes" id="UP000070401"/>
    </source>
</evidence>
<comment type="caution">
    <text evidence="2">The sequence shown here is derived from an EMBL/GenBank/DDBJ whole genome shotgun (WGS) entry which is preliminary data.</text>
</comment>
<dbReference type="EMBL" id="LRPY01000099">
    <property type="protein sequence ID" value="KXA22103.1"/>
    <property type="molecule type" value="Genomic_DNA"/>
</dbReference>
<keyword evidence="1" id="KW-0472">Membrane</keyword>
<evidence type="ECO:0000313" key="2">
    <source>
        <dbReference type="EMBL" id="KXA22103.1"/>
    </source>
</evidence>
<evidence type="ECO:0000256" key="1">
    <source>
        <dbReference type="SAM" id="Phobius"/>
    </source>
</evidence>
<reference evidence="3" key="1">
    <citation type="submission" date="2016-01" db="EMBL/GenBank/DDBJ databases">
        <authorList>
            <person name="Mitreva M."/>
            <person name="Pepin K.H."/>
            <person name="Mihindukulasuriya K.A."/>
            <person name="Fulton R."/>
            <person name="Fronick C."/>
            <person name="O'Laughlin M."/>
            <person name="Miner T."/>
            <person name="Herter B."/>
            <person name="Rosa B.A."/>
            <person name="Cordes M."/>
            <person name="Tomlinson C."/>
            <person name="Wollam A."/>
            <person name="Palsikar V.B."/>
            <person name="Mardis E.R."/>
            <person name="Wilson R.K."/>
        </authorList>
    </citation>
    <scope>NUCLEOTIDE SEQUENCE [LARGE SCALE GENOMIC DNA]</scope>
    <source>
        <strain evidence="3">MJR7757B</strain>
    </source>
</reference>
<name>A0A133P0P5_FUSNU</name>
<gene>
    <name evidence="2" type="ORF">HMPREF3221_00983</name>
</gene>
<feature type="transmembrane region" description="Helical" evidence="1">
    <location>
        <begin position="22"/>
        <end position="46"/>
    </location>
</feature>
<organism evidence="2 3">
    <name type="scientific">Fusobacterium nucleatum</name>
    <dbReference type="NCBI Taxonomy" id="851"/>
    <lineage>
        <taxon>Bacteria</taxon>
        <taxon>Fusobacteriati</taxon>
        <taxon>Fusobacteriota</taxon>
        <taxon>Fusobacteriia</taxon>
        <taxon>Fusobacteriales</taxon>
        <taxon>Fusobacteriaceae</taxon>
        <taxon>Fusobacterium</taxon>
    </lineage>
</organism>
<keyword evidence="3" id="KW-1185">Reference proteome</keyword>
<dbReference type="AlphaFoldDB" id="A0A133P0P5"/>
<keyword evidence="1" id="KW-1133">Transmembrane helix</keyword>
<dbReference type="Proteomes" id="UP000070401">
    <property type="component" value="Unassembled WGS sequence"/>
</dbReference>
<protein>
    <submittedName>
        <fullName evidence="2">Uncharacterized protein</fullName>
    </submittedName>
</protein>
<keyword evidence="1" id="KW-0812">Transmembrane</keyword>
<sequence>MAIKQLRYNFKNNEFFLFQEKLYFYINLIFHFLYFTIEILIFQFFLSL</sequence>
<proteinExistence type="predicted"/>
<dbReference type="PATRIC" id="fig|851.8.peg.986"/>
<accession>A0A133P0P5</accession>